<evidence type="ECO:0000256" key="5">
    <source>
        <dbReference type="ARBA" id="ARBA00023125"/>
    </source>
</evidence>
<dbReference type="InterPro" id="IPR035447">
    <property type="entry name" value="DNA_topo_I_N_sf"/>
</dbReference>
<keyword evidence="4" id="KW-0799">Topoisomerase</keyword>
<dbReference type="RefSeq" id="WP_097109462.1">
    <property type="nucleotide sequence ID" value="NZ_OCPC01000007.1"/>
</dbReference>
<dbReference type="GO" id="GO:0003917">
    <property type="term" value="F:DNA topoisomerase type I (single strand cut, ATP-independent) activity"/>
    <property type="evidence" value="ECO:0007669"/>
    <property type="project" value="UniProtKB-EC"/>
</dbReference>
<dbReference type="OrthoDB" id="9778962at2"/>
<comment type="similarity">
    <text evidence="2">Belongs to the type IB topoisomerase family.</text>
</comment>
<keyword evidence="6 9" id="KW-0413">Isomerase</keyword>
<dbReference type="EMBL" id="OCPC01000007">
    <property type="protein sequence ID" value="SOE18991.1"/>
    <property type="molecule type" value="Genomic_DNA"/>
</dbReference>
<evidence type="ECO:0000259" key="8">
    <source>
        <dbReference type="Pfam" id="PF21338"/>
    </source>
</evidence>
<dbReference type="InterPro" id="IPR014711">
    <property type="entry name" value="TopoI_cat_a-hlx-sub_euk"/>
</dbReference>
<evidence type="ECO:0000313" key="10">
    <source>
        <dbReference type="Proteomes" id="UP000219465"/>
    </source>
</evidence>
<dbReference type="EC" id="5.6.2.1" evidence="3"/>
<evidence type="ECO:0000256" key="2">
    <source>
        <dbReference type="ARBA" id="ARBA00006645"/>
    </source>
</evidence>
<dbReference type="GO" id="GO:0003677">
    <property type="term" value="F:DNA binding"/>
    <property type="evidence" value="ECO:0007669"/>
    <property type="project" value="UniProtKB-KW"/>
</dbReference>
<name>A0A286IG05_9HYPH</name>
<dbReference type="InterPro" id="IPR001631">
    <property type="entry name" value="TopoI"/>
</dbReference>
<keyword evidence="5" id="KW-0238">DNA-binding</keyword>
<dbReference type="Gene3D" id="3.30.66.10">
    <property type="entry name" value="DNA topoisomerase I domain"/>
    <property type="match status" value="1"/>
</dbReference>
<dbReference type="GO" id="GO:0006265">
    <property type="term" value="P:DNA topological change"/>
    <property type="evidence" value="ECO:0007669"/>
    <property type="project" value="InterPro"/>
</dbReference>
<dbReference type="PROSITE" id="PS52038">
    <property type="entry name" value="TOPO_IB_2"/>
    <property type="match status" value="1"/>
</dbReference>
<comment type="catalytic activity">
    <reaction evidence="1">
        <text>ATP-independent breakage of single-stranded DNA, followed by passage and rejoining.</text>
        <dbReference type="EC" id="5.6.2.1"/>
    </reaction>
</comment>
<evidence type="ECO:0000313" key="9">
    <source>
        <dbReference type="EMBL" id="SOE18991.1"/>
    </source>
</evidence>
<gene>
    <name evidence="9" type="ORF">SAMN05877838_3941</name>
</gene>
<accession>A0A286IG05</accession>
<dbReference type="SUPFAM" id="SSF56349">
    <property type="entry name" value="DNA breaking-rejoining enzymes"/>
    <property type="match status" value="1"/>
</dbReference>
<evidence type="ECO:0000256" key="4">
    <source>
        <dbReference type="ARBA" id="ARBA00023029"/>
    </source>
</evidence>
<proteinExistence type="inferred from homology"/>
<dbReference type="Pfam" id="PF21338">
    <property type="entry name" value="Top1B_N_bact"/>
    <property type="match status" value="1"/>
</dbReference>
<dbReference type="Gene3D" id="1.10.132.120">
    <property type="match status" value="1"/>
</dbReference>
<sequence>MSCINQHALCGLGTFSLAESLEFRKQKLLRNTQSCNSLTCAAFKLSSSQRGSDTALHGIKPTDKNKIAQAELIYVTDAEPGITRQRRGRGYRYLNPNGTPVTESIIRDRIKRLGVPPAYTNVWICPSERGHIQATGHDARGRKQYRYHEDWQALRNEAKFSDLLRFGQKLPQIRRVARADAERLEDRERAVLGALILLLDAAYLRVGNRQYLEENGTYGATTLLKRHVTFGDRIELRFLGKGGRRMQRSLKAPRLQRTLERIADLPGKQLFGWEDEEGQSRGVDSGQLNQHLAAIGGPGVSAKVFRTWGGTLAAFETASAAIRRGEVPTIRTLCESAASELANTVAVCRKSYVHPQVLALATDEELFPVLDRQLRRKVKAKSQIGIMEQRLLTFLRSMQRRKAAD</sequence>
<dbReference type="Proteomes" id="UP000219465">
    <property type="component" value="Unassembled WGS sequence"/>
</dbReference>
<dbReference type="PRINTS" id="PR00416">
    <property type="entry name" value="EUTPISMRASEI"/>
</dbReference>
<dbReference type="InterPro" id="IPR013500">
    <property type="entry name" value="TopoI_cat_euk"/>
</dbReference>
<dbReference type="Gene3D" id="3.90.15.10">
    <property type="entry name" value="Topoisomerase I, Chain A, domain 3"/>
    <property type="match status" value="1"/>
</dbReference>
<feature type="domain" description="DNA topoisomerase I catalytic core eukaryotic-type" evidence="7">
    <location>
        <begin position="152"/>
        <end position="340"/>
    </location>
</feature>
<keyword evidence="10" id="KW-1185">Reference proteome</keyword>
<feature type="domain" description="DNA topoisomerase IB N-terminal" evidence="8">
    <location>
        <begin position="90"/>
        <end position="138"/>
    </location>
</feature>
<evidence type="ECO:0000259" key="7">
    <source>
        <dbReference type="Pfam" id="PF01028"/>
    </source>
</evidence>
<reference evidence="10" key="1">
    <citation type="submission" date="2017-08" db="EMBL/GenBank/DDBJ databases">
        <authorList>
            <person name="Varghese N."/>
            <person name="Submissions S."/>
        </authorList>
    </citation>
    <scope>NUCLEOTIDE SEQUENCE [LARGE SCALE GENOMIC DNA]</scope>
    <source>
        <strain evidence="10">KCTC 23107</strain>
    </source>
</reference>
<protein>
    <recommendedName>
        <fullName evidence="3">DNA topoisomerase</fullName>
        <ecNumber evidence="3">5.6.2.1</ecNumber>
    </recommendedName>
</protein>
<dbReference type="InterPro" id="IPR011010">
    <property type="entry name" value="DNA_brk_join_enz"/>
</dbReference>
<organism evidence="9 10">
    <name type="scientific">Hoeflea halophila</name>
    <dbReference type="NCBI Taxonomy" id="714899"/>
    <lineage>
        <taxon>Bacteria</taxon>
        <taxon>Pseudomonadati</taxon>
        <taxon>Pseudomonadota</taxon>
        <taxon>Alphaproteobacteria</taxon>
        <taxon>Hyphomicrobiales</taxon>
        <taxon>Rhizobiaceae</taxon>
        <taxon>Hoeflea</taxon>
    </lineage>
</organism>
<evidence type="ECO:0000256" key="6">
    <source>
        <dbReference type="ARBA" id="ARBA00023235"/>
    </source>
</evidence>
<dbReference type="InterPro" id="IPR049331">
    <property type="entry name" value="Top1B_N_bact"/>
</dbReference>
<evidence type="ECO:0000256" key="3">
    <source>
        <dbReference type="ARBA" id="ARBA00012891"/>
    </source>
</evidence>
<dbReference type="Pfam" id="PF01028">
    <property type="entry name" value="Topoisom_I"/>
    <property type="match status" value="1"/>
</dbReference>
<dbReference type="AlphaFoldDB" id="A0A286IG05"/>
<dbReference type="SUPFAM" id="SSF55869">
    <property type="entry name" value="DNA topoisomerase I domain"/>
    <property type="match status" value="1"/>
</dbReference>
<evidence type="ECO:0000256" key="1">
    <source>
        <dbReference type="ARBA" id="ARBA00000213"/>
    </source>
</evidence>